<comment type="caution">
    <text evidence="1">The sequence shown here is derived from an EMBL/GenBank/DDBJ whole genome shotgun (WGS) entry which is preliminary data.</text>
</comment>
<dbReference type="AlphaFoldDB" id="A0A2S6IGN5"/>
<dbReference type="EMBL" id="PTJD01000010">
    <property type="protein sequence ID" value="PPK93373.1"/>
    <property type="molecule type" value="Genomic_DNA"/>
</dbReference>
<reference evidence="1 2" key="1">
    <citation type="submission" date="2018-02" db="EMBL/GenBank/DDBJ databases">
        <title>Genomic Encyclopedia of Archaeal and Bacterial Type Strains, Phase II (KMG-II): from individual species to whole genera.</title>
        <authorList>
            <person name="Goeker M."/>
        </authorList>
    </citation>
    <scope>NUCLEOTIDE SEQUENCE [LARGE SCALE GENOMIC DNA]</scope>
    <source>
        <strain evidence="1 2">DSM 22857</strain>
    </source>
</reference>
<organism evidence="1 2">
    <name type="scientific">Kineococcus xinjiangensis</name>
    <dbReference type="NCBI Taxonomy" id="512762"/>
    <lineage>
        <taxon>Bacteria</taxon>
        <taxon>Bacillati</taxon>
        <taxon>Actinomycetota</taxon>
        <taxon>Actinomycetes</taxon>
        <taxon>Kineosporiales</taxon>
        <taxon>Kineosporiaceae</taxon>
        <taxon>Kineococcus</taxon>
    </lineage>
</organism>
<proteinExistence type="predicted"/>
<gene>
    <name evidence="1" type="ORF">CLV92_1101</name>
</gene>
<name>A0A2S6IGN5_9ACTN</name>
<evidence type="ECO:0000313" key="2">
    <source>
        <dbReference type="Proteomes" id="UP000239485"/>
    </source>
</evidence>
<accession>A0A2S6IGN5</accession>
<keyword evidence="2" id="KW-1185">Reference proteome</keyword>
<evidence type="ECO:0000313" key="1">
    <source>
        <dbReference type="EMBL" id="PPK93373.1"/>
    </source>
</evidence>
<protein>
    <submittedName>
        <fullName evidence="1">Uncharacterized protein</fullName>
    </submittedName>
</protein>
<dbReference type="Proteomes" id="UP000239485">
    <property type="component" value="Unassembled WGS sequence"/>
</dbReference>
<sequence length="216" mass="24283">MIQTIAVLECFGTLAAEIFEYRFRDVDALIWLGEHVAVWGRVHAVEALCRIAPEEARPWLLRRSCGGGLDTYFAGKVAVAARLHEAMTDSALDGELIDHTGQLLAVMTRAANTGLTLKHYEHGQTVVRAHVRAATQRPPAAKRHLHAAMIAEYLGDEDALRNTSRDERLRLRGQYIDLLSREDWVAQARQDLAERRFEMSWTVKNLLPGLGLAELY</sequence>